<name>A0A382JM83_9ZZZZ</name>
<feature type="domain" description="Glycosyltransferase 2-like" evidence="1">
    <location>
        <begin position="6"/>
        <end position="105"/>
    </location>
</feature>
<dbReference type="AlphaFoldDB" id="A0A382JM83"/>
<dbReference type="CDD" id="cd00761">
    <property type="entry name" value="Glyco_tranf_GTA_type"/>
    <property type="match status" value="1"/>
</dbReference>
<dbReference type="Gene3D" id="3.90.550.10">
    <property type="entry name" value="Spore Coat Polysaccharide Biosynthesis Protein SpsA, Chain A"/>
    <property type="match status" value="1"/>
</dbReference>
<gene>
    <name evidence="2" type="ORF">METZ01_LOCUS266084</name>
</gene>
<dbReference type="SUPFAM" id="SSF53448">
    <property type="entry name" value="Nucleotide-diphospho-sugar transferases"/>
    <property type="match status" value="1"/>
</dbReference>
<dbReference type="EMBL" id="UINC01075243">
    <property type="protein sequence ID" value="SVC13230.1"/>
    <property type="molecule type" value="Genomic_DNA"/>
</dbReference>
<organism evidence="2">
    <name type="scientific">marine metagenome</name>
    <dbReference type="NCBI Taxonomy" id="408172"/>
    <lineage>
        <taxon>unclassified sequences</taxon>
        <taxon>metagenomes</taxon>
        <taxon>ecological metagenomes</taxon>
    </lineage>
</organism>
<evidence type="ECO:0000313" key="2">
    <source>
        <dbReference type="EMBL" id="SVC13230.1"/>
    </source>
</evidence>
<feature type="non-terminal residue" evidence="2">
    <location>
        <position position="107"/>
    </location>
</feature>
<proteinExistence type="predicted"/>
<dbReference type="Pfam" id="PF00535">
    <property type="entry name" value="Glycos_transf_2"/>
    <property type="match status" value="1"/>
</dbReference>
<accession>A0A382JM83</accession>
<sequence>METGLSIIIPSLNPGSFIGRCLRAIDRELECVDRPYEILVVDSSPHPLGLPQIPNLTLYQSKVQLFASEARNMGARLAKYPLLVFLDSDVEILPGALQKLFNGLQGD</sequence>
<dbReference type="InterPro" id="IPR001173">
    <property type="entry name" value="Glyco_trans_2-like"/>
</dbReference>
<evidence type="ECO:0000259" key="1">
    <source>
        <dbReference type="Pfam" id="PF00535"/>
    </source>
</evidence>
<dbReference type="InterPro" id="IPR029044">
    <property type="entry name" value="Nucleotide-diphossugar_trans"/>
</dbReference>
<protein>
    <recommendedName>
        <fullName evidence="1">Glycosyltransferase 2-like domain-containing protein</fullName>
    </recommendedName>
</protein>
<reference evidence="2" key="1">
    <citation type="submission" date="2018-05" db="EMBL/GenBank/DDBJ databases">
        <authorList>
            <person name="Lanie J.A."/>
            <person name="Ng W.-L."/>
            <person name="Kazmierczak K.M."/>
            <person name="Andrzejewski T.M."/>
            <person name="Davidsen T.M."/>
            <person name="Wayne K.J."/>
            <person name="Tettelin H."/>
            <person name="Glass J.I."/>
            <person name="Rusch D."/>
            <person name="Podicherti R."/>
            <person name="Tsui H.-C.T."/>
            <person name="Winkler M.E."/>
        </authorList>
    </citation>
    <scope>NUCLEOTIDE SEQUENCE</scope>
</reference>